<name>A0A6S7JLA9_PARCT</name>
<feature type="region of interest" description="Disordered" evidence="1">
    <location>
        <begin position="44"/>
        <end position="84"/>
    </location>
</feature>
<feature type="compositionally biased region" description="Acidic residues" evidence="1">
    <location>
        <begin position="44"/>
        <end position="71"/>
    </location>
</feature>
<dbReference type="Proteomes" id="UP001152795">
    <property type="component" value="Unassembled WGS sequence"/>
</dbReference>
<reference evidence="2" key="1">
    <citation type="submission" date="2020-04" db="EMBL/GenBank/DDBJ databases">
        <authorList>
            <person name="Alioto T."/>
            <person name="Alioto T."/>
            <person name="Gomez Garrido J."/>
        </authorList>
    </citation>
    <scope>NUCLEOTIDE SEQUENCE</scope>
    <source>
        <strain evidence="2">A484AB</strain>
    </source>
</reference>
<protein>
    <submittedName>
        <fullName evidence="2">Uncharacterized protein</fullName>
    </submittedName>
</protein>
<sequence length="116" mass="13129">MGGNALLKSGIYFNKTRLKNGTIFFKYIAEEIVEELDLKIVEDDEMKEEVEDEFEEDDEGEGEEGVEDEGAGMEGFTKSTEQTKTSYNEWVAPHGTLPFEQLIRILIFRGGLEALV</sequence>
<dbReference type="EMBL" id="CACRXK020017899">
    <property type="protein sequence ID" value="CAB4031788.1"/>
    <property type="molecule type" value="Genomic_DNA"/>
</dbReference>
<keyword evidence="3" id="KW-1185">Reference proteome</keyword>
<dbReference type="AlphaFoldDB" id="A0A6S7JLA9"/>
<gene>
    <name evidence="2" type="ORF">PACLA_8A043211</name>
</gene>
<evidence type="ECO:0000313" key="3">
    <source>
        <dbReference type="Proteomes" id="UP001152795"/>
    </source>
</evidence>
<comment type="caution">
    <text evidence="2">The sequence shown here is derived from an EMBL/GenBank/DDBJ whole genome shotgun (WGS) entry which is preliminary data.</text>
</comment>
<evidence type="ECO:0000256" key="1">
    <source>
        <dbReference type="SAM" id="MobiDB-lite"/>
    </source>
</evidence>
<organism evidence="2 3">
    <name type="scientific">Paramuricea clavata</name>
    <name type="common">Red gorgonian</name>
    <name type="synonym">Violescent sea-whip</name>
    <dbReference type="NCBI Taxonomy" id="317549"/>
    <lineage>
        <taxon>Eukaryota</taxon>
        <taxon>Metazoa</taxon>
        <taxon>Cnidaria</taxon>
        <taxon>Anthozoa</taxon>
        <taxon>Octocorallia</taxon>
        <taxon>Malacalcyonacea</taxon>
        <taxon>Plexauridae</taxon>
        <taxon>Paramuricea</taxon>
    </lineage>
</organism>
<evidence type="ECO:0000313" key="2">
    <source>
        <dbReference type="EMBL" id="CAB4031788.1"/>
    </source>
</evidence>
<proteinExistence type="predicted"/>
<accession>A0A6S7JLA9</accession>